<dbReference type="EMBL" id="VSZQ01000047">
    <property type="protein sequence ID" value="TYR64457.1"/>
    <property type="molecule type" value="Genomic_DNA"/>
</dbReference>
<accession>A0A5D4JFX5</accession>
<dbReference type="Proteomes" id="UP000323242">
    <property type="component" value="Unassembled WGS sequence"/>
</dbReference>
<dbReference type="Pfam" id="PF19559">
    <property type="entry name" value="DUF6081"/>
    <property type="match status" value="1"/>
</dbReference>
<evidence type="ECO:0000313" key="1">
    <source>
        <dbReference type="EMBL" id="TYR64457.1"/>
    </source>
</evidence>
<sequence>MTTLFHDDFAEGLRVRDPRTRPDGPWSIRPAGALPVGDGTVSATASGLVVQPPGVDPETGGPAFVVPDGEPADHLRWAALGPACATGGATLTVSATLSAQVRGAAKDDIHEGAGALIVLDRDAGTVMDFAVTDGQVWALYGRLATPDGTRGGFSYSVPLASRRPSDRHHCSLVVDPVAGAARWLLDGDEAFTVDRLGHGLPEPARADSWTPGPLSTVRPAFITPGLALMADFPYGQGVRLTVSKLSVTRPGSRGAAG</sequence>
<proteinExistence type="predicted"/>
<dbReference type="AlphaFoldDB" id="A0A5D4JFX5"/>
<gene>
    <name evidence="1" type="ORF">FY004_11400</name>
</gene>
<keyword evidence="2" id="KW-1185">Reference proteome</keyword>
<evidence type="ECO:0008006" key="3">
    <source>
        <dbReference type="Google" id="ProtNLM"/>
    </source>
</evidence>
<dbReference type="InterPro" id="IPR045727">
    <property type="entry name" value="DUF6081"/>
</dbReference>
<protein>
    <recommendedName>
        <fullName evidence="3">LamG domain-containing protein</fullName>
    </recommendedName>
</protein>
<evidence type="ECO:0000313" key="2">
    <source>
        <dbReference type="Proteomes" id="UP000323242"/>
    </source>
</evidence>
<name>A0A5D4JFX5_9ACTN</name>
<reference evidence="1 2" key="1">
    <citation type="submission" date="2019-08" db="EMBL/GenBank/DDBJ databases">
        <title>Draft genome for granaticin producer strain Streptomyces parvus C05.</title>
        <authorList>
            <person name="Gonzalez-Pimentel J.L."/>
        </authorList>
    </citation>
    <scope>NUCLEOTIDE SEQUENCE [LARGE SCALE GENOMIC DNA]</scope>
    <source>
        <strain evidence="1 2">C05</strain>
    </source>
</reference>
<comment type="caution">
    <text evidence="1">The sequence shown here is derived from an EMBL/GenBank/DDBJ whole genome shotgun (WGS) entry which is preliminary data.</text>
</comment>
<organism evidence="1 2">
    <name type="scientific">Streptomyces parvus</name>
    <dbReference type="NCBI Taxonomy" id="66428"/>
    <lineage>
        <taxon>Bacteria</taxon>
        <taxon>Bacillati</taxon>
        <taxon>Actinomycetota</taxon>
        <taxon>Actinomycetes</taxon>
        <taxon>Kitasatosporales</taxon>
        <taxon>Streptomycetaceae</taxon>
        <taxon>Streptomyces</taxon>
    </lineage>
</organism>
<dbReference type="RefSeq" id="WP_148902329.1">
    <property type="nucleotide sequence ID" value="NZ_VSZQ01000047.1"/>
</dbReference>